<evidence type="ECO:0000313" key="1">
    <source>
        <dbReference type="EMBL" id="MPD05460.1"/>
    </source>
</evidence>
<name>A0A5B7KE59_PORTR</name>
<gene>
    <name evidence="1" type="ORF">E2C01_101205</name>
</gene>
<evidence type="ECO:0000313" key="2">
    <source>
        <dbReference type="Proteomes" id="UP000324222"/>
    </source>
</evidence>
<comment type="caution">
    <text evidence="1">The sequence shown here is derived from an EMBL/GenBank/DDBJ whole genome shotgun (WGS) entry which is preliminary data.</text>
</comment>
<accession>A0A5B7KE59</accession>
<dbReference type="EMBL" id="VSRR010146102">
    <property type="protein sequence ID" value="MPD05460.1"/>
    <property type="molecule type" value="Genomic_DNA"/>
</dbReference>
<dbReference type="AlphaFoldDB" id="A0A5B7KE59"/>
<proteinExistence type="predicted"/>
<protein>
    <submittedName>
        <fullName evidence="1">Uncharacterized protein</fullName>
    </submittedName>
</protein>
<keyword evidence="2" id="KW-1185">Reference proteome</keyword>
<reference evidence="1 2" key="1">
    <citation type="submission" date="2019-05" db="EMBL/GenBank/DDBJ databases">
        <title>Another draft genome of Portunus trituberculatus and its Hox gene families provides insights of decapod evolution.</title>
        <authorList>
            <person name="Jeong J.-H."/>
            <person name="Song I."/>
            <person name="Kim S."/>
            <person name="Choi T."/>
            <person name="Kim D."/>
            <person name="Ryu S."/>
            <person name="Kim W."/>
        </authorList>
    </citation>
    <scope>NUCLEOTIDE SEQUENCE [LARGE SCALE GENOMIC DNA]</scope>
    <source>
        <tissue evidence="1">Muscle</tissue>
    </source>
</reference>
<dbReference type="Proteomes" id="UP000324222">
    <property type="component" value="Unassembled WGS sequence"/>
</dbReference>
<organism evidence="1 2">
    <name type="scientific">Portunus trituberculatus</name>
    <name type="common">Swimming crab</name>
    <name type="synonym">Neptunus trituberculatus</name>
    <dbReference type="NCBI Taxonomy" id="210409"/>
    <lineage>
        <taxon>Eukaryota</taxon>
        <taxon>Metazoa</taxon>
        <taxon>Ecdysozoa</taxon>
        <taxon>Arthropoda</taxon>
        <taxon>Crustacea</taxon>
        <taxon>Multicrustacea</taxon>
        <taxon>Malacostraca</taxon>
        <taxon>Eumalacostraca</taxon>
        <taxon>Eucarida</taxon>
        <taxon>Decapoda</taxon>
        <taxon>Pleocyemata</taxon>
        <taxon>Brachyura</taxon>
        <taxon>Eubrachyura</taxon>
        <taxon>Portunoidea</taxon>
        <taxon>Portunidae</taxon>
        <taxon>Portuninae</taxon>
        <taxon>Portunus</taxon>
    </lineage>
</organism>
<sequence length="81" mass="8640">MAVPRTSPLHQSDTDCFYCGASIYPRSFFPSTSTTTTTTTTSSTITTTTTTTVTISEPHYTQSIIHSVDKGDKGTPLGTTT</sequence>